<feature type="signal peptide" evidence="13">
    <location>
        <begin position="1"/>
        <end position="17"/>
    </location>
</feature>
<evidence type="ECO:0000256" key="11">
    <source>
        <dbReference type="ARBA" id="ARBA00023180"/>
    </source>
</evidence>
<evidence type="ECO:0000256" key="6">
    <source>
        <dbReference type="ARBA" id="ARBA00022889"/>
    </source>
</evidence>
<keyword evidence="5" id="KW-0677">Repeat</keyword>
<reference evidence="16" key="1">
    <citation type="submission" date="2021-08" db="EMBL/GenBank/DDBJ databases">
        <authorList>
            <person name="Misof B."/>
            <person name="Oliver O."/>
            <person name="Podsiadlowski L."/>
            <person name="Donath A."/>
            <person name="Peters R."/>
            <person name="Mayer C."/>
            <person name="Rust J."/>
            <person name="Gunkel S."/>
            <person name="Lesny P."/>
            <person name="Martin S."/>
            <person name="Oeyen J.P."/>
            <person name="Petersen M."/>
            <person name="Panagiotis P."/>
            <person name="Wilbrandt J."/>
            <person name="Tanja T."/>
        </authorList>
    </citation>
    <scope>NUCLEOTIDE SEQUENCE</scope>
    <source>
        <strain evidence="16">GBR_01_08_01A</strain>
        <tissue evidence="16">Thorax + abdomen</tissue>
    </source>
</reference>
<sequence>MWLFGLALKLFLSNTLAYNLDITNAIIFALPQRLPNGRNSYFGYATALYTSSTNVSAVLIGAPRANTSYHRSVLEPGTVYVCLLNNECKEWNLDKSENEHYNPDNPYIRQIRNNSWTGAVIVTQNRPDPRIMVCAPRWKNIDRNYWLMSGMCYWIRANGIESFNQEANSNYPLMSISYQIYRNAPYYYGMGQVGFSAHMTSNELRWDVALGAPGALAWIGTPVLLTESILNNIQVIIPSVTKEKRRHYNGYFGYSITSGSYFKKQEYWFASGSPRSDEMYGSVTIFNFPDVSDKKLQIKTTKKGQQYGEYFGAALASCDLNNDGKDDLIVGAPLWSRDVDEGRVYIFAWKNNNVEVQTIEGDISGGRFGSTITCLGDIDYDKYSDIVIGAPYEQDSGAIYIYNGNKNGVSKKYSQKILGSQFSQNIRGFGISISEPQDINGDKHLDIAVGAYLSEQVILLTSKPVISITVNLMYSVKKLLRDTKSFSIDICTVYNGVYAPEKLDIVHTLQVDSLYGRAYAMVKSNNSTYILSSTLNTGERKCDTVMIYLKNNIQNLIDPVSISVIVDLSTNNISHTASAVINKLYSKTEDSIELPFIIECGTDDICKSDLQIFLLTNLKSNNTYIIGSASKLGLTINVHNNGEPAYQSQIHIFIPDPLSLASIPPACMESSWINNTLQVICNIGNPLITNETVVLELDTNKVSFDVQTLELYANVTTQSEETNQLDNNYTMTIYFDIDVDIAIAGKAQEDLYSYFQKDEDDEKYPQSIRFQHIYEVQKFGTSPINEAVLIVEIPTHWKSNNYDIELISINQIIAHKDGHFLECIDLDYSKISQTSTIGITNEFDIKNKSVESFTTNVTKNKSHEKLTLKEIIPTNIPPENRTLFINCTNPMILCKQLKCELNSFISSLSVAKLILTLDLNVTNIKLLTLENKDIIYFASKGTVNITQPPNVIQGSTNKPDVAVIATTFLGAPIKERVAGWILALSIFLGILLLIVIILGLLKLGFFHRKKKEELEALKAMSNKKDPIVLETSSSEGILNQE</sequence>
<reference evidence="16" key="2">
    <citation type="journal article" date="2023" name="Commun. Biol.">
        <title>Intrasexual cuticular hydrocarbon dimorphism in a wasp sheds light on hydrocarbon biosynthesis genes in Hymenoptera.</title>
        <authorList>
            <person name="Moris V.C."/>
            <person name="Podsiadlowski L."/>
            <person name="Martin S."/>
            <person name="Oeyen J.P."/>
            <person name="Donath A."/>
            <person name="Petersen M."/>
            <person name="Wilbrandt J."/>
            <person name="Misof B."/>
            <person name="Liedtke D."/>
            <person name="Thamm M."/>
            <person name="Scheiner R."/>
            <person name="Schmitt T."/>
            <person name="Niehuis O."/>
        </authorList>
    </citation>
    <scope>NUCLEOTIDE SEQUENCE</scope>
    <source>
        <strain evidence="16">GBR_01_08_01A</strain>
    </source>
</reference>
<keyword evidence="6 13" id="KW-0130">Cell adhesion</keyword>
<dbReference type="Pfam" id="PF20805">
    <property type="entry name" value="Integrin_A_Ig_2"/>
    <property type="match status" value="1"/>
</dbReference>
<gene>
    <name evidence="16" type="ORF">KPH14_003637</name>
</gene>
<dbReference type="PROSITE" id="PS51470">
    <property type="entry name" value="FG_GAP"/>
    <property type="match status" value="4"/>
</dbReference>
<dbReference type="EMBL" id="JAIFRP010004409">
    <property type="protein sequence ID" value="KAK2575747.1"/>
    <property type="molecule type" value="Genomic_DNA"/>
</dbReference>
<comment type="similarity">
    <text evidence="2 13">Belongs to the integrin alpha chain family.</text>
</comment>
<dbReference type="Gene3D" id="2.60.40.1510">
    <property type="entry name" value="ntegrin, alpha v. Chain A, domain 3"/>
    <property type="match status" value="1"/>
</dbReference>
<evidence type="ECO:0000256" key="3">
    <source>
        <dbReference type="ARBA" id="ARBA00022692"/>
    </source>
</evidence>
<dbReference type="GO" id="GO:0007229">
    <property type="term" value="P:integrin-mediated signaling pathway"/>
    <property type="evidence" value="ECO:0007669"/>
    <property type="project" value="UniProtKB-KW"/>
</dbReference>
<dbReference type="InterPro" id="IPR013649">
    <property type="entry name" value="Integrin_alpha_Ig-like_1"/>
</dbReference>
<organism evidence="16 17">
    <name type="scientific">Odynerus spinipes</name>
    <dbReference type="NCBI Taxonomy" id="1348599"/>
    <lineage>
        <taxon>Eukaryota</taxon>
        <taxon>Metazoa</taxon>
        <taxon>Ecdysozoa</taxon>
        <taxon>Arthropoda</taxon>
        <taxon>Hexapoda</taxon>
        <taxon>Insecta</taxon>
        <taxon>Pterygota</taxon>
        <taxon>Neoptera</taxon>
        <taxon>Endopterygota</taxon>
        <taxon>Hymenoptera</taxon>
        <taxon>Apocrita</taxon>
        <taxon>Aculeata</taxon>
        <taxon>Vespoidea</taxon>
        <taxon>Vespidae</taxon>
        <taxon>Eumeninae</taxon>
        <taxon>Odynerus</taxon>
    </lineage>
</organism>
<keyword evidence="3 13" id="KW-0812">Transmembrane</keyword>
<dbReference type="Gene3D" id="1.20.5.930">
    <property type="entry name" value="Bicelle-embedded integrin alpha(iib) transmembrane segment"/>
    <property type="match status" value="1"/>
</dbReference>
<evidence type="ECO:0000256" key="8">
    <source>
        <dbReference type="ARBA" id="ARBA00023037"/>
    </source>
</evidence>
<evidence type="ECO:0000256" key="2">
    <source>
        <dbReference type="ARBA" id="ARBA00008054"/>
    </source>
</evidence>
<dbReference type="AlphaFoldDB" id="A0AAD9VJA5"/>
<keyword evidence="10 13" id="KW-0675">Receptor</keyword>
<feature type="chain" id="PRO_5041773659" evidence="13">
    <location>
        <begin position="18"/>
        <end position="1041"/>
    </location>
</feature>
<keyword evidence="11" id="KW-0325">Glycoprotein</keyword>
<evidence type="ECO:0000256" key="7">
    <source>
        <dbReference type="ARBA" id="ARBA00022989"/>
    </source>
</evidence>
<evidence type="ECO:0000256" key="1">
    <source>
        <dbReference type="ARBA" id="ARBA00004479"/>
    </source>
</evidence>
<dbReference type="InterPro" id="IPR032695">
    <property type="entry name" value="Integrin_dom_sf"/>
</dbReference>
<feature type="transmembrane region" description="Helical" evidence="13">
    <location>
        <begin position="977"/>
        <end position="1001"/>
    </location>
</feature>
<evidence type="ECO:0000259" key="15">
    <source>
        <dbReference type="Pfam" id="PF20805"/>
    </source>
</evidence>
<dbReference type="GO" id="GO:0033627">
    <property type="term" value="P:cell adhesion mediated by integrin"/>
    <property type="evidence" value="ECO:0007669"/>
    <property type="project" value="TreeGrafter"/>
</dbReference>
<feature type="domain" description="Integrin alpha first immunoglubulin-like" evidence="14">
    <location>
        <begin position="462"/>
        <end position="583"/>
    </location>
</feature>
<name>A0AAD9VJA5_9HYME</name>
<dbReference type="PANTHER" id="PTHR23220:SF83">
    <property type="entry name" value="INTEGRIN ALPHA-PS3-RELATED"/>
    <property type="match status" value="1"/>
</dbReference>
<dbReference type="Gene3D" id="2.60.40.1460">
    <property type="entry name" value="Integrin domains. Chain A, domain 2"/>
    <property type="match status" value="1"/>
</dbReference>
<evidence type="ECO:0000256" key="13">
    <source>
        <dbReference type="RuleBase" id="RU003762"/>
    </source>
</evidence>
<evidence type="ECO:0000259" key="14">
    <source>
        <dbReference type="Pfam" id="PF08441"/>
    </source>
</evidence>
<dbReference type="GO" id="GO:0008305">
    <property type="term" value="C:integrin complex"/>
    <property type="evidence" value="ECO:0007669"/>
    <property type="project" value="InterPro"/>
</dbReference>
<proteinExistence type="inferred from homology"/>
<dbReference type="Pfam" id="PF08441">
    <property type="entry name" value="Integrin_A_Ig_1"/>
    <property type="match status" value="1"/>
</dbReference>
<evidence type="ECO:0000313" key="17">
    <source>
        <dbReference type="Proteomes" id="UP001258017"/>
    </source>
</evidence>
<keyword evidence="8 13" id="KW-0401">Integrin</keyword>
<dbReference type="GO" id="GO:0007160">
    <property type="term" value="P:cell-matrix adhesion"/>
    <property type="evidence" value="ECO:0007669"/>
    <property type="project" value="TreeGrafter"/>
</dbReference>
<evidence type="ECO:0000256" key="9">
    <source>
        <dbReference type="ARBA" id="ARBA00023136"/>
    </source>
</evidence>
<keyword evidence="9 13" id="KW-0472">Membrane</keyword>
<feature type="repeat" description="FG-GAP" evidence="12">
    <location>
        <begin position="297"/>
        <end position="356"/>
    </location>
</feature>
<dbReference type="InterPro" id="IPR000413">
    <property type="entry name" value="Integrin_alpha"/>
</dbReference>
<feature type="domain" description="Integrin alpha second immunoglobulin-like" evidence="15">
    <location>
        <begin position="600"/>
        <end position="728"/>
    </location>
</feature>
<evidence type="ECO:0000256" key="5">
    <source>
        <dbReference type="ARBA" id="ARBA00022737"/>
    </source>
</evidence>
<dbReference type="InterPro" id="IPR013519">
    <property type="entry name" value="Int_alpha_beta-p"/>
</dbReference>
<dbReference type="Gene3D" id="2.130.10.130">
    <property type="entry name" value="Integrin alpha, N-terminal"/>
    <property type="match status" value="1"/>
</dbReference>
<keyword evidence="17" id="KW-1185">Reference proteome</keyword>
<evidence type="ECO:0000313" key="16">
    <source>
        <dbReference type="EMBL" id="KAK2575747.1"/>
    </source>
</evidence>
<feature type="repeat" description="FG-GAP" evidence="12">
    <location>
        <begin position="357"/>
        <end position="411"/>
    </location>
</feature>
<feature type="repeat" description="FG-GAP" evidence="12">
    <location>
        <begin position="415"/>
        <end position="477"/>
    </location>
</feature>
<dbReference type="SUPFAM" id="SSF69318">
    <property type="entry name" value="Integrin alpha N-terminal domain"/>
    <property type="match status" value="1"/>
</dbReference>
<evidence type="ECO:0000256" key="10">
    <source>
        <dbReference type="ARBA" id="ARBA00023170"/>
    </source>
</evidence>
<dbReference type="PANTHER" id="PTHR23220">
    <property type="entry name" value="INTEGRIN ALPHA"/>
    <property type="match status" value="1"/>
</dbReference>
<dbReference type="PRINTS" id="PR01185">
    <property type="entry name" value="INTEGRINA"/>
</dbReference>
<feature type="repeat" description="FG-GAP" evidence="12">
    <location>
        <begin position="29"/>
        <end position="91"/>
    </location>
</feature>
<keyword evidence="7 13" id="KW-1133">Transmembrane helix</keyword>
<comment type="caution">
    <text evidence="16">The sequence shown here is derived from an EMBL/GenBank/DDBJ whole genome shotgun (WGS) entry which is preliminary data.</text>
</comment>
<dbReference type="InterPro" id="IPR013517">
    <property type="entry name" value="FG-GAP"/>
</dbReference>
<dbReference type="SMART" id="SM00191">
    <property type="entry name" value="Int_alpha"/>
    <property type="match status" value="5"/>
</dbReference>
<dbReference type="SUPFAM" id="SSF69179">
    <property type="entry name" value="Integrin domains"/>
    <property type="match status" value="3"/>
</dbReference>
<evidence type="ECO:0000256" key="4">
    <source>
        <dbReference type="ARBA" id="ARBA00022729"/>
    </source>
</evidence>
<dbReference type="GO" id="GO:0007157">
    <property type="term" value="P:heterophilic cell-cell adhesion via plasma membrane cell adhesion molecules"/>
    <property type="evidence" value="ECO:0007669"/>
    <property type="project" value="UniProtKB-ARBA"/>
</dbReference>
<protein>
    <submittedName>
        <fullName evidence="16">Uncharacterized protein</fullName>
    </submittedName>
</protein>
<comment type="subcellular location">
    <subcellularLocation>
        <location evidence="1 13">Membrane</location>
        <topology evidence="1 13">Single-pass type I membrane protein</topology>
    </subcellularLocation>
</comment>
<keyword evidence="4 13" id="KW-0732">Signal</keyword>
<evidence type="ECO:0000256" key="12">
    <source>
        <dbReference type="PROSITE-ProRule" id="PRU00803"/>
    </source>
</evidence>
<dbReference type="Pfam" id="PF01839">
    <property type="entry name" value="FG-GAP"/>
    <property type="match status" value="2"/>
</dbReference>
<accession>A0AAD9VJA5</accession>
<dbReference type="InterPro" id="IPR028994">
    <property type="entry name" value="Integrin_alpha_N"/>
</dbReference>
<dbReference type="GO" id="GO:0005178">
    <property type="term" value="F:integrin binding"/>
    <property type="evidence" value="ECO:0007669"/>
    <property type="project" value="TreeGrafter"/>
</dbReference>
<dbReference type="InterPro" id="IPR048285">
    <property type="entry name" value="Integrin_alpha_Ig-like_2"/>
</dbReference>
<dbReference type="GO" id="GO:0048513">
    <property type="term" value="P:animal organ development"/>
    <property type="evidence" value="ECO:0007669"/>
    <property type="project" value="UniProtKB-ARBA"/>
</dbReference>
<dbReference type="Gene3D" id="2.60.40.1530">
    <property type="entry name" value="ntegrin, alpha v. Chain A, domain 4"/>
    <property type="match status" value="1"/>
</dbReference>
<dbReference type="GO" id="GO:0009897">
    <property type="term" value="C:external side of plasma membrane"/>
    <property type="evidence" value="ECO:0007669"/>
    <property type="project" value="TreeGrafter"/>
</dbReference>
<dbReference type="Proteomes" id="UP001258017">
    <property type="component" value="Unassembled WGS sequence"/>
</dbReference>